<keyword evidence="4" id="KW-0963">Cytoplasm</keyword>
<dbReference type="NCBIfam" id="TIGR00150">
    <property type="entry name" value="T6A_YjeE"/>
    <property type="match status" value="1"/>
</dbReference>
<dbReference type="Pfam" id="PF02367">
    <property type="entry name" value="TsaE"/>
    <property type="match status" value="1"/>
</dbReference>
<organism evidence="11 12">
    <name type="scientific">Geotalea uraniireducens</name>
    <dbReference type="NCBI Taxonomy" id="351604"/>
    <lineage>
        <taxon>Bacteria</taxon>
        <taxon>Pseudomonadati</taxon>
        <taxon>Thermodesulfobacteriota</taxon>
        <taxon>Desulfuromonadia</taxon>
        <taxon>Geobacterales</taxon>
        <taxon>Geobacteraceae</taxon>
        <taxon>Geotalea</taxon>
    </lineage>
</organism>
<dbReference type="InterPro" id="IPR003442">
    <property type="entry name" value="T6A_TsaE"/>
</dbReference>
<evidence type="ECO:0000256" key="5">
    <source>
        <dbReference type="ARBA" id="ARBA00022694"/>
    </source>
</evidence>
<keyword evidence="7" id="KW-0547">Nucleotide-binding</keyword>
<comment type="similarity">
    <text evidence="2">Belongs to the TsaE family.</text>
</comment>
<dbReference type="InterPro" id="IPR027417">
    <property type="entry name" value="P-loop_NTPase"/>
</dbReference>
<dbReference type="PANTHER" id="PTHR33540:SF2">
    <property type="entry name" value="TRNA THREONYLCARBAMOYLADENOSINE BIOSYNTHESIS PROTEIN TSAE"/>
    <property type="match status" value="1"/>
</dbReference>
<dbReference type="Gene3D" id="3.40.50.300">
    <property type="entry name" value="P-loop containing nucleotide triphosphate hydrolases"/>
    <property type="match status" value="1"/>
</dbReference>
<dbReference type="EMBL" id="AP027151">
    <property type="protein sequence ID" value="BDV43377.1"/>
    <property type="molecule type" value="Genomic_DNA"/>
</dbReference>
<dbReference type="Proteomes" id="UP001317705">
    <property type="component" value="Chromosome"/>
</dbReference>
<dbReference type="PANTHER" id="PTHR33540">
    <property type="entry name" value="TRNA THREONYLCARBAMOYLADENOSINE BIOSYNTHESIS PROTEIN TSAE"/>
    <property type="match status" value="1"/>
</dbReference>
<evidence type="ECO:0000256" key="9">
    <source>
        <dbReference type="ARBA" id="ARBA00022842"/>
    </source>
</evidence>
<evidence type="ECO:0000313" key="11">
    <source>
        <dbReference type="EMBL" id="BDV43377.1"/>
    </source>
</evidence>
<evidence type="ECO:0000256" key="7">
    <source>
        <dbReference type="ARBA" id="ARBA00022741"/>
    </source>
</evidence>
<keyword evidence="12" id="KW-1185">Reference proteome</keyword>
<keyword evidence="9" id="KW-0460">Magnesium</keyword>
<accession>A0ABM8ELE6</accession>
<sequence>MVNRFTASADETVKLGEELGKQLGPGSFIAVYGDLGAGKTQFARGVAAGLGVDRTQPITSPTYTLVNEYQGRLPFYHFDLYRLHDHYDVVELGFEEYFYGQGVCLVEWAERITDTLPALRLDITISRSGENARRFEFQPFGSLYESILKKCFDHHGDS</sequence>
<dbReference type="SUPFAM" id="SSF52540">
    <property type="entry name" value="P-loop containing nucleoside triphosphate hydrolases"/>
    <property type="match status" value="1"/>
</dbReference>
<evidence type="ECO:0000256" key="1">
    <source>
        <dbReference type="ARBA" id="ARBA00004496"/>
    </source>
</evidence>
<gene>
    <name evidence="11" type="primary">yjeE</name>
    <name evidence="11" type="ORF">GURASL_23000</name>
</gene>
<evidence type="ECO:0000256" key="8">
    <source>
        <dbReference type="ARBA" id="ARBA00022840"/>
    </source>
</evidence>
<keyword evidence="6" id="KW-0479">Metal-binding</keyword>
<comment type="subcellular location">
    <subcellularLocation>
        <location evidence="1">Cytoplasm</location>
    </subcellularLocation>
</comment>
<evidence type="ECO:0000313" key="12">
    <source>
        <dbReference type="Proteomes" id="UP001317705"/>
    </source>
</evidence>
<keyword evidence="8" id="KW-0067">ATP-binding</keyword>
<evidence type="ECO:0000256" key="4">
    <source>
        <dbReference type="ARBA" id="ARBA00022490"/>
    </source>
</evidence>
<name>A0ABM8ELE6_9BACT</name>
<evidence type="ECO:0000256" key="10">
    <source>
        <dbReference type="ARBA" id="ARBA00032441"/>
    </source>
</evidence>
<proteinExistence type="inferred from homology"/>
<keyword evidence="5" id="KW-0819">tRNA processing</keyword>
<evidence type="ECO:0000256" key="3">
    <source>
        <dbReference type="ARBA" id="ARBA00019010"/>
    </source>
</evidence>
<reference evidence="11 12" key="1">
    <citation type="submission" date="2022-12" db="EMBL/GenBank/DDBJ databases">
        <title>Polyphasic characterization of Geotalea uranireducens NIT-SL11 newly isolated from a complex of sewage sludge and microbially reduced graphene oxide.</title>
        <authorList>
            <person name="Xie L."/>
            <person name="Yoshida N."/>
            <person name="Meng L."/>
        </authorList>
    </citation>
    <scope>NUCLEOTIDE SEQUENCE [LARGE SCALE GENOMIC DNA]</scope>
    <source>
        <strain evidence="11 12">NIT-SL11</strain>
    </source>
</reference>
<evidence type="ECO:0000256" key="2">
    <source>
        <dbReference type="ARBA" id="ARBA00007599"/>
    </source>
</evidence>
<evidence type="ECO:0000256" key="6">
    <source>
        <dbReference type="ARBA" id="ARBA00022723"/>
    </source>
</evidence>
<protein>
    <recommendedName>
        <fullName evidence="3">tRNA threonylcarbamoyladenosine biosynthesis protein TsaE</fullName>
    </recommendedName>
    <alternativeName>
        <fullName evidence="10">t(6)A37 threonylcarbamoyladenosine biosynthesis protein TsaE</fullName>
    </alternativeName>
</protein>